<dbReference type="KEGG" id="bda:FSZ17_01700"/>
<dbReference type="InterPro" id="IPR000524">
    <property type="entry name" value="Tscrpt_reg_HTH_GntR"/>
</dbReference>
<keyword evidence="9" id="KW-0808">Transferase</keyword>
<gene>
    <name evidence="9" type="ORF">FSZ17_01700</name>
</gene>
<dbReference type="InterPro" id="IPR036388">
    <property type="entry name" value="WH-like_DNA-bd_sf"/>
</dbReference>
<dbReference type="GO" id="GO:0003677">
    <property type="term" value="F:DNA binding"/>
    <property type="evidence" value="ECO:0007669"/>
    <property type="project" value="UniProtKB-KW"/>
</dbReference>
<dbReference type="CDD" id="cd07377">
    <property type="entry name" value="WHTH_GntR"/>
    <property type="match status" value="1"/>
</dbReference>
<accession>A0A5B8Z474</accession>
<comment type="similarity">
    <text evidence="2">In the C-terminal section; belongs to the class-I pyridoxal-phosphate-dependent aminotransferase family.</text>
</comment>
<evidence type="ECO:0000256" key="3">
    <source>
        <dbReference type="ARBA" id="ARBA00022576"/>
    </source>
</evidence>
<dbReference type="EMBL" id="CP042593">
    <property type="protein sequence ID" value="QED46116.1"/>
    <property type="molecule type" value="Genomic_DNA"/>
</dbReference>
<evidence type="ECO:0000256" key="1">
    <source>
        <dbReference type="ARBA" id="ARBA00001933"/>
    </source>
</evidence>
<dbReference type="PROSITE" id="PS50949">
    <property type="entry name" value="HTH_GNTR"/>
    <property type="match status" value="1"/>
</dbReference>
<dbReference type="InterPro" id="IPR015421">
    <property type="entry name" value="PyrdxlP-dep_Trfase_major"/>
</dbReference>
<dbReference type="PANTHER" id="PTHR46577">
    <property type="entry name" value="HTH-TYPE TRANSCRIPTIONAL REGULATORY PROTEIN GABR"/>
    <property type="match status" value="1"/>
</dbReference>
<protein>
    <submittedName>
        <fullName evidence="9">PLP-dependent aminotransferase family protein</fullName>
    </submittedName>
</protein>
<keyword evidence="7" id="KW-0804">Transcription</keyword>
<dbReference type="GO" id="GO:0003700">
    <property type="term" value="F:DNA-binding transcription factor activity"/>
    <property type="evidence" value="ECO:0007669"/>
    <property type="project" value="InterPro"/>
</dbReference>
<dbReference type="SMART" id="SM00345">
    <property type="entry name" value="HTH_GNTR"/>
    <property type="match status" value="1"/>
</dbReference>
<dbReference type="GO" id="GO:0030170">
    <property type="term" value="F:pyridoxal phosphate binding"/>
    <property type="evidence" value="ECO:0007669"/>
    <property type="project" value="InterPro"/>
</dbReference>
<keyword evidence="3 9" id="KW-0032">Aminotransferase</keyword>
<dbReference type="InterPro" id="IPR004839">
    <property type="entry name" value="Aminotransferase_I/II_large"/>
</dbReference>
<name>A0A5B8Z474_CYTDA</name>
<keyword evidence="5" id="KW-0805">Transcription regulation</keyword>
<dbReference type="PRINTS" id="PR00035">
    <property type="entry name" value="HTHGNTR"/>
</dbReference>
<dbReference type="InterPro" id="IPR015424">
    <property type="entry name" value="PyrdxlP-dep_Trfase"/>
</dbReference>
<dbReference type="InterPro" id="IPR036390">
    <property type="entry name" value="WH_DNA-bd_sf"/>
</dbReference>
<evidence type="ECO:0000256" key="2">
    <source>
        <dbReference type="ARBA" id="ARBA00005384"/>
    </source>
</evidence>
<dbReference type="SUPFAM" id="SSF53383">
    <property type="entry name" value="PLP-dependent transferases"/>
    <property type="match status" value="1"/>
</dbReference>
<comment type="cofactor">
    <cofactor evidence="1">
        <name>pyridoxal 5'-phosphate</name>
        <dbReference type="ChEBI" id="CHEBI:597326"/>
    </cofactor>
</comment>
<keyword evidence="6" id="KW-0238">DNA-binding</keyword>
<dbReference type="STRING" id="1742359.GCA_001439625_01130"/>
<dbReference type="Gene3D" id="3.40.640.10">
    <property type="entry name" value="Type I PLP-dependent aspartate aminotransferase-like (Major domain)"/>
    <property type="match status" value="1"/>
</dbReference>
<evidence type="ECO:0000256" key="6">
    <source>
        <dbReference type="ARBA" id="ARBA00023125"/>
    </source>
</evidence>
<evidence type="ECO:0000256" key="4">
    <source>
        <dbReference type="ARBA" id="ARBA00022898"/>
    </source>
</evidence>
<organism evidence="9 10">
    <name type="scientific">Cytobacillus dafuensis</name>
    <name type="common">Bacillus dafuensis</name>
    <dbReference type="NCBI Taxonomy" id="1742359"/>
    <lineage>
        <taxon>Bacteria</taxon>
        <taxon>Bacillati</taxon>
        <taxon>Bacillota</taxon>
        <taxon>Bacilli</taxon>
        <taxon>Bacillales</taxon>
        <taxon>Bacillaceae</taxon>
        <taxon>Cytobacillus</taxon>
    </lineage>
</organism>
<dbReference type="SUPFAM" id="SSF46785">
    <property type="entry name" value="Winged helix' DNA-binding domain"/>
    <property type="match status" value="1"/>
</dbReference>
<sequence>MELPIYLEQGKAMYIQIYEQIKTAVLHKILVPQSKLPSKRLLATQLGVSVHTVREAYDQLLAEGYIMSRERSGYFVSAFEQEWQPAASNKPNIESTESLNQQVLIDFNSGHVDATLFPYHIWKRLIRQHIEEASLVNSPWQGEWTLRTEISKYVGRSRGVQCEESQVFLYSGTQMQLQDLCQFFGLDICVGMEEPGFIRVKAVFEKLRLKVFPIQVDHHGVTIPIEKLDLLYTTPAHQFPLGMIMPLERRMGLLKWANEQNSLIIEDDYDSEFRFDGLPIPSFAQIDQLQHVIYFGTFSKSLIPSMRMSYMILPKSLVEAFEKFNRHQKSTVSRVEQLTVADFMKEGYFERHLAKMRTAYRKKHLTLLQAIETYLPKEFEIIGENSGLHIVLKLPHYLTEQRAIQKAIDLGIRIYPASISYIEEPNTHMVILGYGGLTNDEIREGIFKLAETWLYNCPLVPHIRTNDKSASPRL</sequence>
<dbReference type="RefSeq" id="WP_082625412.1">
    <property type="nucleotide sequence ID" value="NZ_CP042593.1"/>
</dbReference>
<dbReference type="GO" id="GO:0008483">
    <property type="term" value="F:transaminase activity"/>
    <property type="evidence" value="ECO:0007669"/>
    <property type="project" value="UniProtKB-KW"/>
</dbReference>
<dbReference type="InterPro" id="IPR051446">
    <property type="entry name" value="HTH_trans_reg/aminotransferase"/>
</dbReference>
<dbReference type="Pfam" id="PF00155">
    <property type="entry name" value="Aminotran_1_2"/>
    <property type="match status" value="1"/>
</dbReference>
<proteinExistence type="inferred from homology"/>
<dbReference type="Gene3D" id="1.10.10.10">
    <property type="entry name" value="Winged helix-like DNA-binding domain superfamily/Winged helix DNA-binding domain"/>
    <property type="match status" value="1"/>
</dbReference>
<dbReference type="Pfam" id="PF00392">
    <property type="entry name" value="GntR"/>
    <property type="match status" value="1"/>
</dbReference>
<evidence type="ECO:0000256" key="5">
    <source>
        <dbReference type="ARBA" id="ARBA00023015"/>
    </source>
</evidence>
<evidence type="ECO:0000313" key="9">
    <source>
        <dbReference type="EMBL" id="QED46116.1"/>
    </source>
</evidence>
<evidence type="ECO:0000256" key="7">
    <source>
        <dbReference type="ARBA" id="ARBA00023163"/>
    </source>
</evidence>
<dbReference type="CDD" id="cd00609">
    <property type="entry name" value="AAT_like"/>
    <property type="match status" value="1"/>
</dbReference>
<dbReference type="AlphaFoldDB" id="A0A5B8Z474"/>
<reference evidence="10" key="1">
    <citation type="submission" date="2019-08" db="EMBL/GenBank/DDBJ databases">
        <authorList>
            <person name="Zheng X."/>
        </authorList>
    </citation>
    <scope>NUCLEOTIDE SEQUENCE [LARGE SCALE GENOMIC DNA]</scope>
    <source>
        <strain evidence="10">FJAT-25496</strain>
    </source>
</reference>
<feature type="domain" description="HTH gntR-type" evidence="8">
    <location>
        <begin position="11"/>
        <end position="79"/>
    </location>
</feature>
<dbReference type="OrthoDB" id="9808770at2"/>
<evidence type="ECO:0000313" key="10">
    <source>
        <dbReference type="Proteomes" id="UP000321555"/>
    </source>
</evidence>
<dbReference type="PANTHER" id="PTHR46577:SF1">
    <property type="entry name" value="HTH-TYPE TRANSCRIPTIONAL REGULATORY PROTEIN GABR"/>
    <property type="match status" value="1"/>
</dbReference>
<dbReference type="Proteomes" id="UP000321555">
    <property type="component" value="Chromosome"/>
</dbReference>
<keyword evidence="4" id="KW-0663">Pyridoxal phosphate</keyword>
<evidence type="ECO:0000259" key="8">
    <source>
        <dbReference type="PROSITE" id="PS50949"/>
    </source>
</evidence>
<keyword evidence="10" id="KW-1185">Reference proteome</keyword>